<dbReference type="AlphaFoldDB" id="F9NS61"/>
<gene>
    <name evidence="1" type="ORF">HMPREF1162_1181</name>
</gene>
<comment type="caution">
    <text evidence="1">The sequence shown here is derived from an EMBL/GenBank/DDBJ whole genome shotgun (WGS) entry which is preliminary data.</text>
</comment>
<organism evidence="1 2">
    <name type="scientific">[Propionibacterium] namnetense SK182B-JCVI</name>
    <dbReference type="NCBI Taxonomy" id="1051006"/>
    <lineage>
        <taxon>Bacteria</taxon>
        <taxon>Bacillati</taxon>
        <taxon>Actinomycetota</taxon>
        <taxon>Actinomycetes</taxon>
        <taxon>Propionibacteriales</taxon>
        <taxon>Propionibacteriaceae</taxon>
        <taxon>Cutibacterium</taxon>
    </lineage>
</organism>
<dbReference type="EMBL" id="AFUN01000001">
    <property type="protein sequence ID" value="EGR98186.1"/>
    <property type="molecule type" value="Genomic_DNA"/>
</dbReference>
<evidence type="ECO:0000313" key="2">
    <source>
        <dbReference type="Proteomes" id="UP000007832"/>
    </source>
</evidence>
<name>F9NS61_9ACTN</name>
<protein>
    <submittedName>
        <fullName evidence="1">Uncharacterized protein</fullName>
    </submittedName>
</protein>
<feature type="non-terminal residue" evidence="1">
    <location>
        <position position="36"/>
    </location>
</feature>
<sequence>MLAGHVWEGTTAGVLYKLHDAQPGMAIGVTASHGTV</sequence>
<dbReference type="Proteomes" id="UP000007832">
    <property type="component" value="Unassembled WGS sequence"/>
</dbReference>
<reference evidence="1 2" key="1">
    <citation type="submission" date="2011-07" db="EMBL/GenBank/DDBJ databases">
        <title>Genome Sequence of Propionibacterium acnes SK182B-JCVI.</title>
        <authorList>
            <person name="Durkin A.S."/>
            <person name="Madupu R."/>
            <person name="Hostetler J."/>
            <person name="Radune D."/>
            <person name="Torralba M."/>
            <person name="Methe B."/>
            <person name="Sutton G."/>
            <person name="Strausberg R.L."/>
            <person name="Nelson K.E."/>
        </authorList>
    </citation>
    <scope>NUCLEOTIDE SEQUENCE [LARGE SCALE GENOMIC DNA]</scope>
    <source>
        <strain evidence="1 2">SK182B-JCVI</strain>
    </source>
</reference>
<proteinExistence type="predicted"/>
<evidence type="ECO:0000313" key="1">
    <source>
        <dbReference type="EMBL" id="EGR98186.1"/>
    </source>
</evidence>
<accession>F9NS61</accession>